<dbReference type="PANTHER" id="PTHR43877:SF2">
    <property type="entry name" value="AMINOALKYLPHOSPHONATE N-ACETYLTRANSFERASE-RELATED"/>
    <property type="match status" value="1"/>
</dbReference>
<dbReference type="RefSeq" id="WP_183327430.1">
    <property type="nucleotide sequence ID" value="NZ_JACHHK010000002.1"/>
</dbReference>
<keyword evidence="2 5" id="KW-0012">Acyltransferase</keyword>
<dbReference type="CDD" id="cd04301">
    <property type="entry name" value="NAT_SF"/>
    <property type="match status" value="1"/>
</dbReference>
<dbReference type="GO" id="GO:0008999">
    <property type="term" value="F:protein-N-terminal-alanine acetyltransferase activity"/>
    <property type="evidence" value="ECO:0007669"/>
    <property type="project" value="UniProtKB-EC"/>
</dbReference>
<keyword evidence="1 5" id="KW-0808">Transferase</keyword>
<reference evidence="5 6" key="1">
    <citation type="submission" date="2020-08" db="EMBL/GenBank/DDBJ databases">
        <title>Genomic Encyclopedia of Type Strains, Phase IV (KMG-IV): sequencing the most valuable type-strain genomes for metagenomic binning, comparative biology and taxonomic classification.</title>
        <authorList>
            <person name="Goeker M."/>
        </authorList>
    </citation>
    <scope>NUCLEOTIDE SEQUENCE [LARGE SCALE GENOMIC DNA]</scope>
    <source>
        <strain evidence="5 6">DSM 25799</strain>
    </source>
</reference>
<dbReference type="InterPro" id="IPR050832">
    <property type="entry name" value="Bact_Acetyltransf"/>
</dbReference>
<dbReference type="SUPFAM" id="SSF55729">
    <property type="entry name" value="Acyl-CoA N-acyltransferases (Nat)"/>
    <property type="match status" value="1"/>
</dbReference>
<dbReference type="PANTHER" id="PTHR43877">
    <property type="entry name" value="AMINOALKYLPHOSPHONATE N-ACETYLTRANSFERASE-RELATED-RELATED"/>
    <property type="match status" value="1"/>
</dbReference>
<feature type="domain" description="N-acetyltransferase" evidence="4">
    <location>
        <begin position="1"/>
        <end position="145"/>
    </location>
</feature>
<comment type="similarity">
    <text evidence="3">Belongs to the acetyltransferase family. RimI subfamily.</text>
</comment>
<dbReference type="Proteomes" id="UP000539953">
    <property type="component" value="Unassembled WGS sequence"/>
</dbReference>
<gene>
    <name evidence="5" type="ORF">HNQ47_000618</name>
</gene>
<proteinExistence type="inferred from homology"/>
<dbReference type="NCBIfam" id="TIGR01575">
    <property type="entry name" value="rimI"/>
    <property type="match status" value="1"/>
</dbReference>
<dbReference type="InterPro" id="IPR000182">
    <property type="entry name" value="GNAT_dom"/>
</dbReference>
<sequence>MIFRRITPDDIGEVVRLERLCYNVPWTEEDCIREVNDNPFSHGWLMIEEGRILGYAFLWEAYELSEVARIAVDPALRKKGLGYALMQFLLADAREHGCEVMSLECRASNTAGLRLYAKCGFARTHRSKGYYSDGEDAVVMTKQLKESL</sequence>
<comment type="catalytic activity">
    <reaction evidence="3">
        <text>N-terminal L-alanyl-[ribosomal protein bS18] + acetyl-CoA = N-terminal N(alpha)-acetyl-L-alanyl-[ribosomal protein bS18] + CoA + H(+)</text>
        <dbReference type="Rhea" id="RHEA:43756"/>
        <dbReference type="Rhea" id="RHEA-COMP:10676"/>
        <dbReference type="Rhea" id="RHEA-COMP:10677"/>
        <dbReference type="ChEBI" id="CHEBI:15378"/>
        <dbReference type="ChEBI" id="CHEBI:57287"/>
        <dbReference type="ChEBI" id="CHEBI:57288"/>
        <dbReference type="ChEBI" id="CHEBI:64718"/>
        <dbReference type="ChEBI" id="CHEBI:83683"/>
        <dbReference type="EC" id="2.3.1.266"/>
    </reaction>
</comment>
<evidence type="ECO:0000313" key="5">
    <source>
        <dbReference type="EMBL" id="MBB5182599.1"/>
    </source>
</evidence>
<evidence type="ECO:0000256" key="2">
    <source>
        <dbReference type="ARBA" id="ARBA00023315"/>
    </source>
</evidence>
<dbReference type="Pfam" id="PF00583">
    <property type="entry name" value="Acetyltransf_1"/>
    <property type="match status" value="1"/>
</dbReference>
<dbReference type="GO" id="GO:0005737">
    <property type="term" value="C:cytoplasm"/>
    <property type="evidence" value="ECO:0007669"/>
    <property type="project" value="UniProtKB-SubCell"/>
</dbReference>
<comment type="caution">
    <text evidence="5">The sequence shown here is derived from an EMBL/GenBank/DDBJ whole genome shotgun (WGS) entry which is preliminary data.</text>
</comment>
<dbReference type="EMBL" id="JACHHK010000002">
    <property type="protein sequence ID" value="MBB5182599.1"/>
    <property type="molecule type" value="Genomic_DNA"/>
</dbReference>
<dbReference type="EC" id="2.3.1.266" evidence="3"/>
<dbReference type="AlphaFoldDB" id="A0A7W8CY71"/>
<comment type="function">
    <text evidence="3">Acetylates the N-terminal alanine of ribosomal protein bS18.</text>
</comment>
<dbReference type="Gene3D" id="3.40.630.30">
    <property type="match status" value="1"/>
</dbReference>
<keyword evidence="3" id="KW-0963">Cytoplasm</keyword>
<protein>
    <recommendedName>
        <fullName evidence="3">[Ribosomal protein bS18]-alanine N-acetyltransferase</fullName>
        <ecNumber evidence="3">2.3.1.266</ecNumber>
    </recommendedName>
</protein>
<evidence type="ECO:0000256" key="1">
    <source>
        <dbReference type="ARBA" id="ARBA00022679"/>
    </source>
</evidence>
<accession>A0A7W8CY71</accession>
<organism evidence="5 6">
    <name type="scientific">Catenisphaera adipataccumulans</name>
    <dbReference type="NCBI Taxonomy" id="700500"/>
    <lineage>
        <taxon>Bacteria</taxon>
        <taxon>Bacillati</taxon>
        <taxon>Bacillota</taxon>
        <taxon>Erysipelotrichia</taxon>
        <taxon>Erysipelotrichales</taxon>
        <taxon>Erysipelotrichaceae</taxon>
        <taxon>Catenisphaera</taxon>
    </lineage>
</organism>
<evidence type="ECO:0000259" key="4">
    <source>
        <dbReference type="PROSITE" id="PS51186"/>
    </source>
</evidence>
<keyword evidence="6" id="KW-1185">Reference proteome</keyword>
<dbReference type="PROSITE" id="PS51186">
    <property type="entry name" value="GNAT"/>
    <property type="match status" value="1"/>
</dbReference>
<name>A0A7W8CY71_9FIRM</name>
<dbReference type="InterPro" id="IPR016181">
    <property type="entry name" value="Acyl_CoA_acyltransferase"/>
</dbReference>
<evidence type="ECO:0000313" key="6">
    <source>
        <dbReference type="Proteomes" id="UP000539953"/>
    </source>
</evidence>
<comment type="subcellular location">
    <subcellularLocation>
        <location evidence="3">Cytoplasm</location>
    </subcellularLocation>
</comment>
<evidence type="ECO:0000256" key="3">
    <source>
        <dbReference type="RuleBase" id="RU363094"/>
    </source>
</evidence>
<dbReference type="InterPro" id="IPR006464">
    <property type="entry name" value="AcTrfase_RimI/Ard1"/>
</dbReference>